<name>E4TGH7_CALNY</name>
<dbReference type="STRING" id="768670.Calni_0747"/>
<proteinExistence type="predicted"/>
<reference key="1">
    <citation type="submission" date="2010-11" db="EMBL/GenBank/DDBJ databases">
        <title>The complete genome of chromosome of Calditerrivibrio nitroreducens DSM 19672.</title>
        <authorList>
            <consortium name="US DOE Joint Genome Institute (JGI-PGF)"/>
            <person name="Lucas S."/>
            <person name="Copeland A."/>
            <person name="Lapidus A."/>
            <person name="Bruce D."/>
            <person name="Goodwin L."/>
            <person name="Pitluck S."/>
            <person name="Kyrpides N."/>
            <person name="Mavromatis K."/>
            <person name="Ivanova N."/>
            <person name="Mikhailova N."/>
            <person name="Zeytun A."/>
            <person name="Brettin T."/>
            <person name="Detter J.C."/>
            <person name="Tapia R."/>
            <person name="Han C."/>
            <person name="Land M."/>
            <person name="Hauser L."/>
            <person name="Markowitz V."/>
            <person name="Cheng J.-F."/>
            <person name="Hugenholtz P."/>
            <person name="Woyke T."/>
            <person name="Wu D."/>
            <person name="Spring S."/>
            <person name="Schroeder M."/>
            <person name="Brambilla E."/>
            <person name="Klenk H.-P."/>
            <person name="Eisen J.A."/>
        </authorList>
    </citation>
    <scope>NUCLEOTIDE SEQUENCE [LARGE SCALE GENOMIC DNA]</scope>
    <source>
        <strain>DSM 19672</strain>
    </source>
</reference>
<gene>
    <name evidence="1" type="ordered locus">Calni_0747</name>
</gene>
<keyword evidence="2" id="KW-1185">Reference proteome</keyword>
<dbReference type="AlphaFoldDB" id="E4TGH7"/>
<evidence type="ECO:0000313" key="2">
    <source>
        <dbReference type="Proteomes" id="UP000007039"/>
    </source>
</evidence>
<reference evidence="1 2" key="2">
    <citation type="journal article" date="2011" name="Stand. Genomic Sci.">
        <title>Complete genome sequence of Calditerrivibrio nitroreducens type strain (Yu37-1).</title>
        <authorList>
            <person name="Pitluck S."/>
            <person name="Sikorski J."/>
            <person name="Zeytun A."/>
            <person name="Lapidus A."/>
            <person name="Nolan M."/>
            <person name="Lucas S."/>
            <person name="Hammon N."/>
            <person name="Deshpande S."/>
            <person name="Cheng J.F."/>
            <person name="Tapia R."/>
            <person name="Han C."/>
            <person name="Goodwin L."/>
            <person name="Liolios K."/>
            <person name="Pagani I."/>
            <person name="Ivanova N."/>
            <person name="Mavromatis K."/>
            <person name="Pati A."/>
            <person name="Chen A."/>
            <person name="Palaniappan K."/>
            <person name="Hauser L."/>
            <person name="Chang Y.J."/>
            <person name="Jeffries C.D."/>
            <person name="Detter J.C."/>
            <person name="Brambilla E."/>
            <person name="Djao O.D."/>
            <person name="Rohde M."/>
            <person name="Spring S."/>
            <person name="Goker M."/>
            <person name="Woyke T."/>
            <person name="Bristow J."/>
            <person name="Eisen J.A."/>
            <person name="Markowitz V."/>
            <person name="Hugenholtz P."/>
            <person name="Kyrpides N.C."/>
            <person name="Klenk H.P."/>
            <person name="Land M."/>
        </authorList>
    </citation>
    <scope>NUCLEOTIDE SEQUENCE [LARGE SCALE GENOMIC DNA]</scope>
    <source>
        <strain evidence="2">DSM 19672 / NBRC 101217 / Yu37-1</strain>
    </source>
</reference>
<dbReference type="Proteomes" id="UP000007039">
    <property type="component" value="Chromosome"/>
</dbReference>
<dbReference type="eggNOG" id="ENOG50306FK">
    <property type="taxonomic scope" value="Bacteria"/>
</dbReference>
<protein>
    <submittedName>
        <fullName evidence="1">Uncharacterized protein</fullName>
    </submittedName>
</protein>
<dbReference type="RefSeq" id="WP_013450871.1">
    <property type="nucleotide sequence ID" value="NC_014758.1"/>
</dbReference>
<evidence type="ECO:0000313" key="1">
    <source>
        <dbReference type="EMBL" id="ADR18658.1"/>
    </source>
</evidence>
<organism evidence="1 2">
    <name type="scientific">Calditerrivibrio nitroreducens (strain DSM 19672 / NBRC 101217 / Yu37-1)</name>
    <dbReference type="NCBI Taxonomy" id="768670"/>
    <lineage>
        <taxon>Bacteria</taxon>
        <taxon>Pseudomonadati</taxon>
        <taxon>Deferribacterota</taxon>
        <taxon>Deferribacteres</taxon>
        <taxon>Deferribacterales</taxon>
        <taxon>Calditerrivibrionaceae</taxon>
    </lineage>
</organism>
<dbReference type="KEGG" id="cni:Calni_0747"/>
<sequence length="57" mass="6566">MNRNIKPSCSICAWRGTCNKKFSIKDPSKCIDFSLDVTIDLPEDEDDDKKEKDKSEK</sequence>
<accession>E4TGH7</accession>
<dbReference type="EMBL" id="CP002347">
    <property type="protein sequence ID" value="ADR18658.1"/>
    <property type="molecule type" value="Genomic_DNA"/>
</dbReference>
<dbReference type="HOGENOM" id="CLU_207151_0_0_0"/>